<dbReference type="EMBL" id="GBRH01251048">
    <property type="protein sequence ID" value="JAD46847.1"/>
    <property type="molecule type" value="Transcribed_RNA"/>
</dbReference>
<evidence type="ECO:0000313" key="1">
    <source>
        <dbReference type="EMBL" id="JAD46847.1"/>
    </source>
</evidence>
<proteinExistence type="predicted"/>
<organism evidence="1">
    <name type="scientific">Arundo donax</name>
    <name type="common">Giant reed</name>
    <name type="synonym">Donax arundinaceus</name>
    <dbReference type="NCBI Taxonomy" id="35708"/>
    <lineage>
        <taxon>Eukaryota</taxon>
        <taxon>Viridiplantae</taxon>
        <taxon>Streptophyta</taxon>
        <taxon>Embryophyta</taxon>
        <taxon>Tracheophyta</taxon>
        <taxon>Spermatophyta</taxon>
        <taxon>Magnoliopsida</taxon>
        <taxon>Liliopsida</taxon>
        <taxon>Poales</taxon>
        <taxon>Poaceae</taxon>
        <taxon>PACMAD clade</taxon>
        <taxon>Arundinoideae</taxon>
        <taxon>Arundineae</taxon>
        <taxon>Arundo</taxon>
    </lineage>
</organism>
<reference evidence="1" key="2">
    <citation type="journal article" date="2015" name="Data Brief">
        <title>Shoot transcriptome of the giant reed, Arundo donax.</title>
        <authorList>
            <person name="Barrero R.A."/>
            <person name="Guerrero F.D."/>
            <person name="Moolhuijzen P."/>
            <person name="Goolsby J.A."/>
            <person name="Tidwell J."/>
            <person name="Bellgard S.E."/>
            <person name="Bellgard M.I."/>
        </authorList>
    </citation>
    <scope>NUCLEOTIDE SEQUENCE</scope>
    <source>
        <tissue evidence="1">Shoot tissue taken approximately 20 cm above the soil surface</tissue>
    </source>
</reference>
<dbReference type="AlphaFoldDB" id="A0A0A9AIB5"/>
<accession>A0A0A9AIB5</accession>
<protein>
    <submittedName>
        <fullName evidence="1">Uncharacterized protein</fullName>
    </submittedName>
</protein>
<reference evidence="1" key="1">
    <citation type="submission" date="2014-09" db="EMBL/GenBank/DDBJ databases">
        <authorList>
            <person name="Magalhaes I.L.F."/>
            <person name="Oliveira U."/>
            <person name="Santos F.R."/>
            <person name="Vidigal T.H.D.A."/>
            <person name="Brescovit A.D."/>
            <person name="Santos A.J."/>
        </authorList>
    </citation>
    <scope>NUCLEOTIDE SEQUENCE</scope>
    <source>
        <tissue evidence="1">Shoot tissue taken approximately 20 cm above the soil surface</tissue>
    </source>
</reference>
<sequence>MPLQQGRLPPREHVCNLVDNRLKICLCKLADREREPQVLAGKRRHRAW</sequence>
<name>A0A0A9AIB5_ARUDO</name>